<keyword evidence="1" id="KW-0479">Metal-binding</keyword>
<evidence type="ECO:0000256" key="1">
    <source>
        <dbReference type="ARBA" id="ARBA00022723"/>
    </source>
</evidence>
<comment type="caution">
    <text evidence="5">The sequence shown here is derived from an EMBL/GenBank/DDBJ whole genome shotgun (WGS) entry which is preliminary data.</text>
</comment>
<name>A0A398D1R6_9BACL</name>
<dbReference type="GO" id="GO:0051536">
    <property type="term" value="F:iron-sulfur cluster binding"/>
    <property type="evidence" value="ECO:0007669"/>
    <property type="project" value="UniProtKB-KW"/>
</dbReference>
<dbReference type="GO" id="GO:0016491">
    <property type="term" value="F:oxidoreductase activity"/>
    <property type="evidence" value="ECO:0007669"/>
    <property type="project" value="UniProtKB-KW"/>
</dbReference>
<evidence type="ECO:0000313" key="5">
    <source>
        <dbReference type="EMBL" id="RIE05441.1"/>
    </source>
</evidence>
<dbReference type="PANTHER" id="PTHR43498:SF1">
    <property type="entry name" value="COB--COM HETERODISULFIDE REDUCTASE IRON-SULFUR SUBUNIT A"/>
    <property type="match status" value="1"/>
</dbReference>
<sequence length="65" mass="7029">MYQIPYRSLYSFNVNNLLFAGRNISATHIAFGSSRVMGTCASVGQAGRYRCCALCGEQGYPAGDL</sequence>
<dbReference type="OrthoDB" id="9780658at2"/>
<protein>
    <submittedName>
        <fullName evidence="5">FAD-dependent oxidoreductase</fullName>
    </submittedName>
</protein>
<dbReference type="PANTHER" id="PTHR43498">
    <property type="entry name" value="FERREDOXIN:COB-COM HETERODISULFIDE REDUCTASE SUBUNIT A"/>
    <property type="match status" value="1"/>
</dbReference>
<keyword evidence="3" id="KW-0408">Iron</keyword>
<gene>
    <name evidence="5" type="ORF">D3H35_00475</name>
</gene>
<dbReference type="Proteomes" id="UP000266340">
    <property type="component" value="Unassembled WGS sequence"/>
</dbReference>
<keyword evidence="6" id="KW-1185">Reference proteome</keyword>
<organism evidence="5 6">
    <name type="scientific">Cohnella faecalis</name>
    <dbReference type="NCBI Taxonomy" id="2315694"/>
    <lineage>
        <taxon>Bacteria</taxon>
        <taxon>Bacillati</taxon>
        <taxon>Bacillota</taxon>
        <taxon>Bacilli</taxon>
        <taxon>Bacillales</taxon>
        <taxon>Paenibacillaceae</taxon>
        <taxon>Cohnella</taxon>
    </lineage>
</organism>
<evidence type="ECO:0000256" key="3">
    <source>
        <dbReference type="ARBA" id="ARBA00023004"/>
    </source>
</evidence>
<evidence type="ECO:0000313" key="6">
    <source>
        <dbReference type="Proteomes" id="UP000266340"/>
    </source>
</evidence>
<keyword evidence="2" id="KW-0560">Oxidoreductase</keyword>
<proteinExistence type="predicted"/>
<dbReference type="Pfam" id="PF12831">
    <property type="entry name" value="FAD_oxidored"/>
    <property type="match status" value="1"/>
</dbReference>
<evidence type="ECO:0000256" key="4">
    <source>
        <dbReference type="ARBA" id="ARBA00023014"/>
    </source>
</evidence>
<dbReference type="GO" id="GO:0046872">
    <property type="term" value="F:metal ion binding"/>
    <property type="evidence" value="ECO:0007669"/>
    <property type="project" value="UniProtKB-KW"/>
</dbReference>
<accession>A0A398D1R6</accession>
<reference evidence="5 6" key="1">
    <citation type="submission" date="2018-09" db="EMBL/GenBank/DDBJ databases">
        <title>Cohnella cavernae sp. nov., isolated from a karst cave.</title>
        <authorList>
            <person name="Zhu H."/>
        </authorList>
    </citation>
    <scope>NUCLEOTIDE SEQUENCE [LARGE SCALE GENOMIC DNA]</scope>
    <source>
        <strain evidence="5 6">K2E09-144</strain>
    </source>
</reference>
<dbReference type="InterPro" id="IPR039650">
    <property type="entry name" value="HdrA-like"/>
</dbReference>
<evidence type="ECO:0000256" key="2">
    <source>
        <dbReference type="ARBA" id="ARBA00023002"/>
    </source>
</evidence>
<dbReference type="AlphaFoldDB" id="A0A398D1R6"/>
<dbReference type="EMBL" id="QXJM01000005">
    <property type="protein sequence ID" value="RIE05441.1"/>
    <property type="molecule type" value="Genomic_DNA"/>
</dbReference>
<keyword evidence="4" id="KW-0411">Iron-sulfur</keyword>